<dbReference type="PANTHER" id="PTHR34222">
    <property type="entry name" value="GAG_PRE-INTEGRS DOMAIN-CONTAINING PROTEIN"/>
    <property type="match status" value="1"/>
</dbReference>
<accession>A0A803MVA4</accession>
<organism evidence="1 2">
    <name type="scientific">Chenopodium quinoa</name>
    <name type="common">Quinoa</name>
    <dbReference type="NCBI Taxonomy" id="63459"/>
    <lineage>
        <taxon>Eukaryota</taxon>
        <taxon>Viridiplantae</taxon>
        <taxon>Streptophyta</taxon>
        <taxon>Embryophyta</taxon>
        <taxon>Tracheophyta</taxon>
        <taxon>Spermatophyta</taxon>
        <taxon>Magnoliopsida</taxon>
        <taxon>eudicotyledons</taxon>
        <taxon>Gunneridae</taxon>
        <taxon>Pentapetalae</taxon>
        <taxon>Caryophyllales</taxon>
        <taxon>Chenopodiaceae</taxon>
        <taxon>Chenopodioideae</taxon>
        <taxon>Atripliceae</taxon>
        <taxon>Chenopodium</taxon>
    </lineage>
</organism>
<dbReference type="AlphaFoldDB" id="A0A803MVA4"/>
<evidence type="ECO:0000313" key="1">
    <source>
        <dbReference type="EnsemblPlants" id="AUR62035831-RA:cds"/>
    </source>
</evidence>
<dbReference type="Gramene" id="AUR62035831-RA">
    <property type="protein sequence ID" value="AUR62035831-RA:cds"/>
    <property type="gene ID" value="AUR62035831"/>
</dbReference>
<reference evidence="1" key="1">
    <citation type="journal article" date="2017" name="Nature">
        <title>The genome of Chenopodium quinoa.</title>
        <authorList>
            <person name="Jarvis D.E."/>
            <person name="Ho Y.S."/>
            <person name="Lightfoot D.J."/>
            <person name="Schmoeckel S.M."/>
            <person name="Li B."/>
            <person name="Borm T.J.A."/>
            <person name="Ohyanagi H."/>
            <person name="Mineta K."/>
            <person name="Michell C.T."/>
            <person name="Saber N."/>
            <person name="Kharbatia N.M."/>
            <person name="Rupper R.R."/>
            <person name="Sharp A.R."/>
            <person name="Dally N."/>
            <person name="Boughton B.A."/>
            <person name="Woo Y.H."/>
            <person name="Gao G."/>
            <person name="Schijlen E.G.W.M."/>
            <person name="Guo X."/>
            <person name="Momin A.A."/>
            <person name="Negrao S."/>
            <person name="Al-Babili S."/>
            <person name="Gehring C."/>
            <person name="Roessner U."/>
            <person name="Jung C."/>
            <person name="Murphy K."/>
            <person name="Arold S.T."/>
            <person name="Gojobori T."/>
            <person name="van der Linden C.G."/>
            <person name="van Loo E.N."/>
            <person name="Jellen E.N."/>
            <person name="Maughan P.J."/>
            <person name="Tester M."/>
        </authorList>
    </citation>
    <scope>NUCLEOTIDE SEQUENCE [LARGE SCALE GENOMIC DNA]</scope>
    <source>
        <strain evidence="1">cv. PI 614886</strain>
    </source>
</reference>
<reference evidence="1" key="2">
    <citation type="submission" date="2021-03" db="UniProtKB">
        <authorList>
            <consortium name="EnsemblPlants"/>
        </authorList>
    </citation>
    <scope>IDENTIFICATION</scope>
</reference>
<proteinExistence type="predicted"/>
<sequence>MSLGNFKIQQDYRVLQFLMKLKDEYKQVRSNILMMQPLPTLPMAYKMLSIEEDFMIIEVITLGIEMVISTTIIEEVIKEILRAGTCQLISEETANLVCEFCKMTGHLVDRCYFMVFPCYCNFDEGPVHSVYMNFLESPKDATIAAVAQEHKSKENNSRAAYFA</sequence>
<keyword evidence="2" id="KW-1185">Reference proteome</keyword>
<dbReference type="EnsemblPlants" id="AUR62035831-RA">
    <property type="protein sequence ID" value="AUR62035831-RA:cds"/>
    <property type="gene ID" value="AUR62035831"/>
</dbReference>
<protein>
    <submittedName>
        <fullName evidence="1">Uncharacterized protein</fullName>
    </submittedName>
</protein>
<dbReference type="PANTHER" id="PTHR34222:SF33">
    <property type="entry name" value="RETROTRANSPOSON GAG DOMAIN-CONTAINING PROTEIN"/>
    <property type="match status" value="1"/>
</dbReference>
<dbReference type="Proteomes" id="UP000596660">
    <property type="component" value="Unplaced"/>
</dbReference>
<evidence type="ECO:0000313" key="2">
    <source>
        <dbReference type="Proteomes" id="UP000596660"/>
    </source>
</evidence>
<name>A0A803MVA4_CHEQI</name>